<organism evidence="2 3">
    <name type="scientific">Pseudocercospora fijiensis (strain CIRAD86)</name>
    <name type="common">Black leaf streak disease fungus</name>
    <name type="synonym">Mycosphaerella fijiensis</name>
    <dbReference type="NCBI Taxonomy" id="383855"/>
    <lineage>
        <taxon>Eukaryota</taxon>
        <taxon>Fungi</taxon>
        <taxon>Dikarya</taxon>
        <taxon>Ascomycota</taxon>
        <taxon>Pezizomycotina</taxon>
        <taxon>Dothideomycetes</taxon>
        <taxon>Dothideomycetidae</taxon>
        <taxon>Mycosphaerellales</taxon>
        <taxon>Mycosphaerellaceae</taxon>
        <taxon>Pseudocercospora</taxon>
    </lineage>
</organism>
<dbReference type="VEuPathDB" id="FungiDB:MYCFIDRAFT_210422"/>
<dbReference type="OrthoDB" id="10455650at2759"/>
<name>M3BA58_PSEFD</name>
<dbReference type="RefSeq" id="XP_007923523.1">
    <property type="nucleotide sequence ID" value="XM_007925332.1"/>
</dbReference>
<evidence type="ECO:0000313" key="2">
    <source>
        <dbReference type="EMBL" id="EME86143.1"/>
    </source>
</evidence>
<feature type="region of interest" description="Disordered" evidence="1">
    <location>
        <begin position="11"/>
        <end position="107"/>
    </location>
</feature>
<keyword evidence="3" id="KW-1185">Reference proteome</keyword>
<dbReference type="HOGENOM" id="CLU_2039047_0_0_1"/>
<evidence type="ECO:0000256" key="1">
    <source>
        <dbReference type="SAM" id="MobiDB-lite"/>
    </source>
</evidence>
<reference evidence="2 3" key="1">
    <citation type="journal article" date="2012" name="PLoS Pathog.">
        <title>Diverse lifestyles and strategies of plant pathogenesis encoded in the genomes of eighteen Dothideomycetes fungi.</title>
        <authorList>
            <person name="Ohm R.A."/>
            <person name="Feau N."/>
            <person name="Henrissat B."/>
            <person name="Schoch C.L."/>
            <person name="Horwitz B.A."/>
            <person name="Barry K.W."/>
            <person name="Condon B.J."/>
            <person name="Copeland A.C."/>
            <person name="Dhillon B."/>
            <person name="Glaser F."/>
            <person name="Hesse C.N."/>
            <person name="Kosti I."/>
            <person name="LaButti K."/>
            <person name="Lindquist E.A."/>
            <person name="Lucas S."/>
            <person name="Salamov A.A."/>
            <person name="Bradshaw R.E."/>
            <person name="Ciuffetti L."/>
            <person name="Hamelin R.C."/>
            <person name="Kema G.H.J."/>
            <person name="Lawrence C."/>
            <person name="Scott J.A."/>
            <person name="Spatafora J.W."/>
            <person name="Turgeon B.G."/>
            <person name="de Wit P.J.G.M."/>
            <person name="Zhong S."/>
            <person name="Goodwin S.B."/>
            <person name="Grigoriev I.V."/>
        </authorList>
    </citation>
    <scope>NUCLEOTIDE SEQUENCE [LARGE SCALE GENOMIC DNA]</scope>
    <source>
        <strain evidence="2 3">CIRAD86</strain>
    </source>
</reference>
<protein>
    <submittedName>
        <fullName evidence="2">Uncharacterized protein</fullName>
    </submittedName>
</protein>
<proteinExistence type="predicted"/>
<feature type="compositionally biased region" description="Basic and acidic residues" evidence="1">
    <location>
        <begin position="80"/>
        <end position="105"/>
    </location>
</feature>
<dbReference type="EMBL" id="KB446556">
    <property type="protein sequence ID" value="EME86143.1"/>
    <property type="molecule type" value="Genomic_DNA"/>
</dbReference>
<evidence type="ECO:0000313" key="3">
    <source>
        <dbReference type="Proteomes" id="UP000016932"/>
    </source>
</evidence>
<gene>
    <name evidence="2" type="ORF">MYCFIDRAFT_210422</name>
</gene>
<dbReference type="Proteomes" id="UP000016932">
    <property type="component" value="Unassembled WGS sequence"/>
</dbReference>
<dbReference type="AlphaFoldDB" id="M3BA58"/>
<feature type="compositionally biased region" description="Polar residues" evidence="1">
    <location>
        <begin position="17"/>
        <end position="50"/>
    </location>
</feature>
<dbReference type="KEGG" id="pfj:MYCFIDRAFT_210422"/>
<accession>M3BA58</accession>
<sequence length="121" mass="13346">MSILYDQLYKSTPLLPKTSSEKSIQYTPMFQSANAQKENEKMSSTQPRTGTQSVVTSSSDSDDRSSVWSKSTGTSTITVIKERMKRSSKDDEKRTPAQKEAEKKAGRLSYVTLGTLAALKG</sequence>
<dbReference type="GeneID" id="19337085"/>